<dbReference type="InterPro" id="IPR012318">
    <property type="entry name" value="HTH_CRP"/>
</dbReference>
<dbReference type="CDD" id="cd00038">
    <property type="entry name" value="CAP_ED"/>
    <property type="match status" value="1"/>
</dbReference>
<dbReference type="AlphaFoldDB" id="A0A1J5RSW2"/>
<feature type="domain" description="HTH crp-type" evidence="5">
    <location>
        <begin position="149"/>
        <end position="218"/>
    </location>
</feature>
<feature type="domain" description="Cyclic nucleotide-binding" evidence="4">
    <location>
        <begin position="15"/>
        <end position="135"/>
    </location>
</feature>
<dbReference type="Gene3D" id="1.10.10.10">
    <property type="entry name" value="Winged helix-like DNA-binding domain superfamily/Winged helix DNA-binding domain"/>
    <property type="match status" value="1"/>
</dbReference>
<dbReference type="GO" id="GO:0003677">
    <property type="term" value="F:DNA binding"/>
    <property type="evidence" value="ECO:0007669"/>
    <property type="project" value="UniProtKB-KW"/>
</dbReference>
<sequence>MAKVDIKKALAQFALFNGLDNVQLELLAKYSQELSVSRGQHVFSRGDTARGLYLLLKGQLKLGVTSILSVEKVVSIIGPGESFGETGLFLDNQLPFYAKATMNSKILLVPEYMVHSLLDSNANVARKMQETLSVSLHQMIHDIETLTLPTAIQRFAEYLLRISNKSTKADNIILPVRKETIASILNITPETLSRCINKLNKIGLIEVNGNHVAITDIVKLRELGFDN</sequence>
<gene>
    <name evidence="6" type="primary">crp_29</name>
    <name evidence="6" type="ORF">GALL_269540</name>
</gene>
<keyword evidence="6" id="KW-0675">Receptor</keyword>
<reference evidence="6" key="1">
    <citation type="submission" date="2016-10" db="EMBL/GenBank/DDBJ databases">
        <title>Sequence of Gallionella enrichment culture.</title>
        <authorList>
            <person name="Poehlein A."/>
            <person name="Muehling M."/>
            <person name="Daniel R."/>
        </authorList>
    </citation>
    <scope>NUCLEOTIDE SEQUENCE</scope>
</reference>
<dbReference type="EMBL" id="MLJW01000268">
    <property type="protein sequence ID" value="OIQ91157.1"/>
    <property type="molecule type" value="Genomic_DNA"/>
</dbReference>
<accession>A0A1J5RSW2</accession>
<evidence type="ECO:0000256" key="2">
    <source>
        <dbReference type="ARBA" id="ARBA00023125"/>
    </source>
</evidence>
<dbReference type="InterPro" id="IPR036388">
    <property type="entry name" value="WH-like_DNA-bd_sf"/>
</dbReference>
<comment type="caution">
    <text evidence="6">The sequence shown here is derived from an EMBL/GenBank/DDBJ whole genome shotgun (WGS) entry which is preliminary data.</text>
</comment>
<dbReference type="InterPro" id="IPR014710">
    <property type="entry name" value="RmlC-like_jellyroll"/>
</dbReference>
<keyword evidence="1" id="KW-0805">Transcription regulation</keyword>
<proteinExistence type="predicted"/>
<evidence type="ECO:0000259" key="5">
    <source>
        <dbReference type="PROSITE" id="PS51063"/>
    </source>
</evidence>
<keyword evidence="3" id="KW-0804">Transcription</keyword>
<dbReference type="Gene3D" id="2.60.120.10">
    <property type="entry name" value="Jelly Rolls"/>
    <property type="match status" value="1"/>
</dbReference>
<dbReference type="PROSITE" id="PS51063">
    <property type="entry name" value="HTH_CRP_2"/>
    <property type="match status" value="1"/>
</dbReference>
<dbReference type="InterPro" id="IPR018490">
    <property type="entry name" value="cNMP-bd_dom_sf"/>
</dbReference>
<dbReference type="Pfam" id="PF00027">
    <property type="entry name" value="cNMP_binding"/>
    <property type="match status" value="1"/>
</dbReference>
<dbReference type="PANTHER" id="PTHR24567">
    <property type="entry name" value="CRP FAMILY TRANSCRIPTIONAL REGULATORY PROTEIN"/>
    <property type="match status" value="1"/>
</dbReference>
<dbReference type="PANTHER" id="PTHR24567:SF26">
    <property type="entry name" value="REGULATORY PROTEIN YEIL"/>
    <property type="match status" value="1"/>
</dbReference>
<protein>
    <submittedName>
        <fullName evidence="6">cAMP receptor protein</fullName>
    </submittedName>
</protein>
<evidence type="ECO:0000259" key="4">
    <source>
        <dbReference type="PROSITE" id="PS50042"/>
    </source>
</evidence>
<evidence type="ECO:0000256" key="1">
    <source>
        <dbReference type="ARBA" id="ARBA00023015"/>
    </source>
</evidence>
<dbReference type="SUPFAM" id="SSF46785">
    <property type="entry name" value="Winged helix' DNA-binding domain"/>
    <property type="match status" value="1"/>
</dbReference>
<dbReference type="Pfam" id="PF13545">
    <property type="entry name" value="HTH_Crp_2"/>
    <property type="match status" value="1"/>
</dbReference>
<evidence type="ECO:0000256" key="3">
    <source>
        <dbReference type="ARBA" id="ARBA00023163"/>
    </source>
</evidence>
<dbReference type="SMART" id="SM00419">
    <property type="entry name" value="HTH_CRP"/>
    <property type="match status" value="1"/>
</dbReference>
<keyword evidence="2" id="KW-0238">DNA-binding</keyword>
<organism evidence="6">
    <name type="scientific">mine drainage metagenome</name>
    <dbReference type="NCBI Taxonomy" id="410659"/>
    <lineage>
        <taxon>unclassified sequences</taxon>
        <taxon>metagenomes</taxon>
        <taxon>ecological metagenomes</taxon>
    </lineage>
</organism>
<evidence type="ECO:0000313" key="6">
    <source>
        <dbReference type="EMBL" id="OIQ91157.1"/>
    </source>
</evidence>
<dbReference type="SMART" id="SM00100">
    <property type="entry name" value="cNMP"/>
    <property type="match status" value="1"/>
</dbReference>
<dbReference type="InterPro" id="IPR000595">
    <property type="entry name" value="cNMP-bd_dom"/>
</dbReference>
<dbReference type="PROSITE" id="PS50042">
    <property type="entry name" value="CNMP_BINDING_3"/>
    <property type="match status" value="1"/>
</dbReference>
<dbReference type="SUPFAM" id="SSF51206">
    <property type="entry name" value="cAMP-binding domain-like"/>
    <property type="match status" value="1"/>
</dbReference>
<name>A0A1J5RSW2_9ZZZZ</name>
<dbReference type="InterPro" id="IPR050397">
    <property type="entry name" value="Env_Response_Regulators"/>
</dbReference>
<dbReference type="GO" id="GO:0003700">
    <property type="term" value="F:DNA-binding transcription factor activity"/>
    <property type="evidence" value="ECO:0007669"/>
    <property type="project" value="TreeGrafter"/>
</dbReference>
<dbReference type="GO" id="GO:0005829">
    <property type="term" value="C:cytosol"/>
    <property type="evidence" value="ECO:0007669"/>
    <property type="project" value="TreeGrafter"/>
</dbReference>
<dbReference type="InterPro" id="IPR036390">
    <property type="entry name" value="WH_DNA-bd_sf"/>
</dbReference>